<evidence type="ECO:0000256" key="1">
    <source>
        <dbReference type="SAM" id="Phobius"/>
    </source>
</evidence>
<reference evidence="2" key="1">
    <citation type="submission" date="2018-01" db="EMBL/GenBank/DDBJ databases">
        <title>An insight into the sialome of Amazonian anophelines.</title>
        <authorList>
            <person name="Ribeiro J.M."/>
            <person name="Scarpassa V."/>
            <person name="Calvo E."/>
        </authorList>
    </citation>
    <scope>NUCLEOTIDE SEQUENCE</scope>
</reference>
<organism evidence="2">
    <name type="scientific">Anopheles darlingi</name>
    <name type="common">Mosquito</name>
    <dbReference type="NCBI Taxonomy" id="43151"/>
    <lineage>
        <taxon>Eukaryota</taxon>
        <taxon>Metazoa</taxon>
        <taxon>Ecdysozoa</taxon>
        <taxon>Arthropoda</taxon>
        <taxon>Hexapoda</taxon>
        <taxon>Insecta</taxon>
        <taxon>Pterygota</taxon>
        <taxon>Neoptera</taxon>
        <taxon>Endopterygota</taxon>
        <taxon>Diptera</taxon>
        <taxon>Nematocera</taxon>
        <taxon>Culicoidea</taxon>
        <taxon>Culicidae</taxon>
        <taxon>Anophelinae</taxon>
        <taxon>Anopheles</taxon>
    </lineage>
</organism>
<protein>
    <submittedName>
        <fullName evidence="2">Putative secreted protein</fullName>
    </submittedName>
</protein>
<keyword evidence="1" id="KW-0812">Transmembrane</keyword>
<dbReference type="AlphaFoldDB" id="A0A2M4D4T6"/>
<keyword evidence="1" id="KW-1133">Transmembrane helix</keyword>
<dbReference type="EMBL" id="GGFL01008414">
    <property type="protein sequence ID" value="MBW72592.1"/>
    <property type="molecule type" value="Transcribed_RNA"/>
</dbReference>
<evidence type="ECO:0000313" key="2">
    <source>
        <dbReference type="EMBL" id="MBW72592.1"/>
    </source>
</evidence>
<sequence>MGHVYHGLLLCFSSRSLSLVFSLVCLCVRYCSIHKRAWRMIICFEKMSIIMQLRVMFERKILCFLIKFRVEALVPHLFHSPQPVINHILV</sequence>
<feature type="transmembrane region" description="Helical" evidence="1">
    <location>
        <begin position="6"/>
        <end position="31"/>
    </location>
</feature>
<accession>A0A2M4D4T6</accession>
<proteinExistence type="predicted"/>
<name>A0A2M4D4T6_ANODA</name>
<keyword evidence="1" id="KW-0472">Membrane</keyword>